<gene>
    <name evidence="2" type="ORF">J3R30DRAFT_3510129</name>
</gene>
<dbReference type="Proteomes" id="UP001150266">
    <property type="component" value="Unassembled WGS sequence"/>
</dbReference>
<feature type="signal peptide" evidence="1">
    <location>
        <begin position="1"/>
        <end position="20"/>
    </location>
</feature>
<dbReference type="OrthoDB" id="2965026at2759"/>
<evidence type="ECO:0000313" key="2">
    <source>
        <dbReference type="EMBL" id="KAJ4473584.1"/>
    </source>
</evidence>
<proteinExistence type="predicted"/>
<keyword evidence="1" id="KW-0732">Signal</keyword>
<name>A0A9W9A4Z1_9AGAR</name>
<organism evidence="2 3">
    <name type="scientific">Lentinula aciculospora</name>
    <dbReference type="NCBI Taxonomy" id="153920"/>
    <lineage>
        <taxon>Eukaryota</taxon>
        <taxon>Fungi</taxon>
        <taxon>Dikarya</taxon>
        <taxon>Basidiomycota</taxon>
        <taxon>Agaricomycotina</taxon>
        <taxon>Agaricomycetes</taxon>
        <taxon>Agaricomycetidae</taxon>
        <taxon>Agaricales</taxon>
        <taxon>Marasmiineae</taxon>
        <taxon>Omphalotaceae</taxon>
        <taxon>Lentinula</taxon>
    </lineage>
</organism>
<evidence type="ECO:0000256" key="1">
    <source>
        <dbReference type="SAM" id="SignalP"/>
    </source>
</evidence>
<feature type="chain" id="PRO_5040976429" evidence="1">
    <location>
        <begin position="21"/>
        <end position="104"/>
    </location>
</feature>
<sequence length="104" mass="10622">MLVKSLAVLASFSLVSISSAWEIFMYETTAGGDPENCNGGGTTVSGTGSVCQLAAPNTVAMQVINDPEGCEFEVFTGTGCSGSLVGQNGFCFNIGDPVSVRVLC</sequence>
<keyword evidence="3" id="KW-1185">Reference proteome</keyword>
<protein>
    <submittedName>
        <fullName evidence="2">Uncharacterized protein</fullName>
    </submittedName>
</protein>
<dbReference type="EMBL" id="JAOTPV010000017">
    <property type="protein sequence ID" value="KAJ4473584.1"/>
    <property type="molecule type" value="Genomic_DNA"/>
</dbReference>
<accession>A0A9W9A4Z1</accession>
<evidence type="ECO:0000313" key="3">
    <source>
        <dbReference type="Proteomes" id="UP001150266"/>
    </source>
</evidence>
<reference evidence="2" key="1">
    <citation type="submission" date="2022-08" db="EMBL/GenBank/DDBJ databases">
        <title>A Global Phylogenomic Analysis of the Shiitake Genus Lentinula.</title>
        <authorList>
            <consortium name="DOE Joint Genome Institute"/>
            <person name="Sierra-Patev S."/>
            <person name="Min B."/>
            <person name="Naranjo-Ortiz M."/>
            <person name="Looney B."/>
            <person name="Konkel Z."/>
            <person name="Slot J.C."/>
            <person name="Sakamoto Y."/>
            <person name="Steenwyk J.L."/>
            <person name="Rokas A."/>
            <person name="Carro J."/>
            <person name="Camarero S."/>
            <person name="Ferreira P."/>
            <person name="Molpeceres G."/>
            <person name="Ruiz-Duenas F.J."/>
            <person name="Serrano A."/>
            <person name="Henrissat B."/>
            <person name="Drula E."/>
            <person name="Hughes K.W."/>
            <person name="Mata J.L."/>
            <person name="Ishikawa N.K."/>
            <person name="Vargas-Isla R."/>
            <person name="Ushijima S."/>
            <person name="Smith C.A."/>
            <person name="Ahrendt S."/>
            <person name="Andreopoulos W."/>
            <person name="He G."/>
            <person name="Labutti K."/>
            <person name="Lipzen A."/>
            <person name="Ng V."/>
            <person name="Riley R."/>
            <person name="Sandor L."/>
            <person name="Barry K."/>
            <person name="Martinez A.T."/>
            <person name="Xiao Y."/>
            <person name="Gibbons J.G."/>
            <person name="Terashima K."/>
            <person name="Grigoriev I.V."/>
            <person name="Hibbett D.S."/>
        </authorList>
    </citation>
    <scope>NUCLEOTIDE SEQUENCE</scope>
    <source>
        <strain evidence="2">JLM2183</strain>
    </source>
</reference>
<comment type="caution">
    <text evidence="2">The sequence shown here is derived from an EMBL/GenBank/DDBJ whole genome shotgun (WGS) entry which is preliminary data.</text>
</comment>
<dbReference type="AlphaFoldDB" id="A0A9W9A4Z1"/>